<name>A0A0X3P3X3_SCHSO</name>
<dbReference type="AlphaFoldDB" id="A0A0X3P3X3"/>
<feature type="transmembrane region" description="Helical" evidence="1">
    <location>
        <begin position="95"/>
        <end position="116"/>
    </location>
</feature>
<gene>
    <name evidence="2" type="ORF">TR146038</name>
</gene>
<organism evidence="2">
    <name type="scientific">Schistocephalus solidus</name>
    <name type="common">Tapeworm</name>
    <dbReference type="NCBI Taxonomy" id="70667"/>
    <lineage>
        <taxon>Eukaryota</taxon>
        <taxon>Metazoa</taxon>
        <taxon>Spiralia</taxon>
        <taxon>Lophotrochozoa</taxon>
        <taxon>Platyhelminthes</taxon>
        <taxon>Cestoda</taxon>
        <taxon>Eucestoda</taxon>
        <taxon>Diphyllobothriidea</taxon>
        <taxon>Diphyllobothriidae</taxon>
        <taxon>Schistocephalus</taxon>
    </lineage>
</organism>
<reference evidence="2" key="1">
    <citation type="submission" date="2016-01" db="EMBL/GenBank/DDBJ databases">
        <title>Reference transcriptome for the parasite Schistocephalus solidus: insights into the molecular evolution of parasitism.</title>
        <authorList>
            <person name="Hebert F.O."/>
            <person name="Grambauer S."/>
            <person name="Barber I."/>
            <person name="Landry C.R."/>
            <person name="Aubin-Horth N."/>
        </authorList>
    </citation>
    <scope>NUCLEOTIDE SEQUENCE</scope>
</reference>
<keyword evidence="1" id="KW-1133">Transmembrane helix</keyword>
<sequence>MPFLDFLSHRVYGSPLTSRRFLLIPDFLLKKHPHFLLLLLLLRRPHKPSVSVSSTANPYGSFHPLPIPQKSEFPKLRHSSHRRRLQYSSYYKQRWFLFAFPTILSYLYPTVCFFLLPTRGFPKTLWGTSWPACCSEAVEFVEMHL</sequence>
<keyword evidence="1" id="KW-0472">Membrane</keyword>
<accession>A0A0X3P3X3</accession>
<dbReference type="EMBL" id="GEEE01016584">
    <property type="protein sequence ID" value="JAP46641.1"/>
    <property type="molecule type" value="Transcribed_RNA"/>
</dbReference>
<keyword evidence="1" id="KW-0812">Transmembrane</keyword>
<dbReference type="EMBL" id="GEEE01020457">
    <property type="protein sequence ID" value="JAP42768.1"/>
    <property type="molecule type" value="Transcribed_RNA"/>
</dbReference>
<evidence type="ECO:0000256" key="1">
    <source>
        <dbReference type="SAM" id="Phobius"/>
    </source>
</evidence>
<proteinExistence type="predicted"/>
<evidence type="ECO:0000313" key="2">
    <source>
        <dbReference type="EMBL" id="JAP46641.1"/>
    </source>
</evidence>
<protein>
    <submittedName>
        <fullName evidence="2">Uncharacterized protein</fullName>
    </submittedName>
</protein>